<dbReference type="SUPFAM" id="SSF53098">
    <property type="entry name" value="Ribonuclease H-like"/>
    <property type="match status" value="1"/>
</dbReference>
<evidence type="ECO:0000256" key="2">
    <source>
        <dbReference type="ARBA" id="ARBA00012417"/>
    </source>
</evidence>
<evidence type="ECO:0000256" key="3">
    <source>
        <dbReference type="ARBA" id="ARBA00022679"/>
    </source>
</evidence>
<dbReference type="InterPro" id="IPR012337">
    <property type="entry name" value="RNaseH-like_sf"/>
</dbReference>
<protein>
    <recommendedName>
        <fullName evidence="8">DNA polymerase delta catalytic subunit</fullName>
        <ecNumber evidence="2">2.7.7.7</ecNumber>
    </recommendedName>
</protein>
<keyword evidence="13" id="KW-1185">Reference proteome</keyword>
<accession>A0A166G8H3</accession>
<reference evidence="12" key="2">
    <citation type="submission" date="2022-03" db="EMBL/GenBank/DDBJ databases">
        <title>Draft title - Genomic analysis of global carrot germplasm unveils the trajectory of domestication and the origin of high carotenoid orange carrot.</title>
        <authorList>
            <person name="Iorizzo M."/>
            <person name="Ellison S."/>
            <person name="Senalik D."/>
            <person name="Macko-Podgorni A."/>
            <person name="Grzebelus D."/>
            <person name="Bostan H."/>
            <person name="Rolling W."/>
            <person name="Curaba J."/>
            <person name="Simon P."/>
        </authorList>
    </citation>
    <scope>NUCLEOTIDE SEQUENCE</scope>
    <source>
        <tissue evidence="12">Leaf</tissue>
    </source>
</reference>
<dbReference type="InterPro" id="IPR036397">
    <property type="entry name" value="RNaseH_sf"/>
</dbReference>
<gene>
    <name evidence="11" type="ORF">DCAR_001197</name>
    <name evidence="12" type="ORF">DCAR_0101250</name>
</gene>
<dbReference type="FunFam" id="3.30.420.10:FF:000004">
    <property type="entry name" value="DNA polymerase"/>
    <property type="match status" value="1"/>
</dbReference>
<dbReference type="AlphaFoldDB" id="A0A166G8H3"/>
<dbReference type="GO" id="GO:0043625">
    <property type="term" value="C:delta DNA polymerase complex"/>
    <property type="evidence" value="ECO:0007669"/>
    <property type="project" value="TreeGrafter"/>
</dbReference>
<evidence type="ECO:0000313" key="12">
    <source>
        <dbReference type="EMBL" id="WOG82089.1"/>
    </source>
</evidence>
<feature type="domain" description="DNA-directed DNA polymerase family B exonuclease" evidence="10">
    <location>
        <begin position="206"/>
        <end position="440"/>
    </location>
</feature>
<comment type="catalytic activity">
    <reaction evidence="9">
        <text>DNA(n) + a 2'-deoxyribonucleoside 5'-triphosphate = DNA(n+1) + diphosphate</text>
        <dbReference type="Rhea" id="RHEA:22508"/>
        <dbReference type="Rhea" id="RHEA-COMP:17339"/>
        <dbReference type="Rhea" id="RHEA-COMP:17340"/>
        <dbReference type="ChEBI" id="CHEBI:33019"/>
        <dbReference type="ChEBI" id="CHEBI:61560"/>
        <dbReference type="ChEBI" id="CHEBI:173112"/>
        <dbReference type="EC" id="2.7.7.7"/>
    </reaction>
</comment>
<dbReference type="InterPro" id="IPR050240">
    <property type="entry name" value="DNA_pol_type-B"/>
</dbReference>
<dbReference type="STRING" id="79200.A0A166G8H3"/>
<dbReference type="GO" id="GO:0008296">
    <property type="term" value="F:3'-5'-DNA exonuclease activity"/>
    <property type="evidence" value="ECO:0007669"/>
    <property type="project" value="TreeGrafter"/>
</dbReference>
<keyword evidence="5" id="KW-0235">DNA replication</keyword>
<keyword evidence="4" id="KW-0548">Nucleotidyltransferase</keyword>
<dbReference type="FunFam" id="3.30.342.10:FF:000007">
    <property type="entry name" value="DNA polymerase"/>
    <property type="match status" value="1"/>
</dbReference>
<proteinExistence type="inferred from homology"/>
<evidence type="ECO:0000256" key="9">
    <source>
        <dbReference type="ARBA" id="ARBA00049244"/>
    </source>
</evidence>
<dbReference type="GO" id="GO:0045004">
    <property type="term" value="P:DNA replication proofreading"/>
    <property type="evidence" value="ECO:0007669"/>
    <property type="project" value="TreeGrafter"/>
</dbReference>
<dbReference type="Gene3D" id="3.30.342.10">
    <property type="entry name" value="DNA Polymerase, chain B, domain 1"/>
    <property type="match status" value="1"/>
</dbReference>
<dbReference type="Proteomes" id="UP000077755">
    <property type="component" value="Chromosome 1"/>
</dbReference>
<dbReference type="InterPro" id="IPR006172">
    <property type="entry name" value="DNA-dir_DNA_pol_B"/>
</dbReference>
<dbReference type="InterPro" id="IPR006133">
    <property type="entry name" value="DNA-dir_DNA_pol_B_exonuc"/>
</dbReference>
<evidence type="ECO:0000256" key="7">
    <source>
        <dbReference type="ARBA" id="ARBA00023125"/>
    </source>
</evidence>
<dbReference type="PANTHER" id="PTHR10322:SF23">
    <property type="entry name" value="DNA POLYMERASE DELTA CATALYTIC SUBUNIT"/>
    <property type="match status" value="1"/>
</dbReference>
<evidence type="ECO:0000256" key="1">
    <source>
        <dbReference type="ARBA" id="ARBA00005755"/>
    </source>
</evidence>
<dbReference type="OMA" id="EELFCAN"/>
<keyword evidence="3" id="KW-0808">Transferase</keyword>
<comment type="similarity">
    <text evidence="1">Belongs to the DNA polymerase type-B family.</text>
</comment>
<keyword evidence="7" id="KW-0238">DNA-binding</keyword>
<dbReference type="PANTHER" id="PTHR10322">
    <property type="entry name" value="DNA POLYMERASE CATALYTIC SUBUNIT"/>
    <property type="match status" value="1"/>
</dbReference>
<dbReference type="EMBL" id="LNRQ01000001">
    <property type="protein sequence ID" value="KZN08667.1"/>
    <property type="molecule type" value="Genomic_DNA"/>
</dbReference>
<dbReference type="GO" id="GO:0006287">
    <property type="term" value="P:base-excision repair, gap-filling"/>
    <property type="evidence" value="ECO:0007669"/>
    <property type="project" value="TreeGrafter"/>
</dbReference>
<dbReference type="SMART" id="SM00486">
    <property type="entry name" value="POLBc"/>
    <property type="match status" value="1"/>
</dbReference>
<reference evidence="11" key="1">
    <citation type="journal article" date="2016" name="Nat. Genet.">
        <title>A high-quality carrot genome assembly provides new insights into carotenoid accumulation and asterid genome evolution.</title>
        <authorList>
            <person name="Iorizzo M."/>
            <person name="Ellison S."/>
            <person name="Senalik D."/>
            <person name="Zeng P."/>
            <person name="Satapoomin P."/>
            <person name="Huang J."/>
            <person name="Bowman M."/>
            <person name="Iovene M."/>
            <person name="Sanseverino W."/>
            <person name="Cavagnaro P."/>
            <person name="Yildiz M."/>
            <person name="Macko-Podgorni A."/>
            <person name="Moranska E."/>
            <person name="Grzebelus E."/>
            <person name="Grzebelus D."/>
            <person name="Ashrafi H."/>
            <person name="Zheng Z."/>
            <person name="Cheng S."/>
            <person name="Spooner D."/>
            <person name="Van Deynze A."/>
            <person name="Simon P."/>
        </authorList>
    </citation>
    <scope>NUCLEOTIDE SEQUENCE [LARGE SCALE GENOMIC DNA]</scope>
    <source>
        <tissue evidence="11">Leaf</tissue>
    </source>
</reference>
<dbReference type="EC" id="2.7.7.7" evidence="2"/>
<name>A0A166G8H3_DAUCS</name>
<dbReference type="EMBL" id="CP093343">
    <property type="protein sequence ID" value="WOG82089.1"/>
    <property type="molecule type" value="Genomic_DNA"/>
</dbReference>
<dbReference type="GO" id="GO:0000166">
    <property type="term" value="F:nucleotide binding"/>
    <property type="evidence" value="ECO:0007669"/>
    <property type="project" value="InterPro"/>
</dbReference>
<dbReference type="GO" id="GO:0003677">
    <property type="term" value="F:DNA binding"/>
    <property type="evidence" value="ECO:0007669"/>
    <property type="project" value="UniProtKB-KW"/>
</dbReference>
<dbReference type="Pfam" id="PF03104">
    <property type="entry name" value="DNA_pol_B_exo1"/>
    <property type="match status" value="1"/>
</dbReference>
<evidence type="ECO:0000313" key="13">
    <source>
        <dbReference type="Proteomes" id="UP000077755"/>
    </source>
</evidence>
<evidence type="ECO:0000256" key="6">
    <source>
        <dbReference type="ARBA" id="ARBA00022932"/>
    </source>
</evidence>
<dbReference type="OrthoDB" id="2414538at2759"/>
<evidence type="ECO:0000313" key="11">
    <source>
        <dbReference type="EMBL" id="KZN08667.1"/>
    </source>
</evidence>
<dbReference type="GO" id="GO:0003887">
    <property type="term" value="F:DNA-directed DNA polymerase activity"/>
    <property type="evidence" value="ECO:0007669"/>
    <property type="project" value="UniProtKB-KW"/>
</dbReference>
<dbReference type="CDD" id="cd05777">
    <property type="entry name" value="DNA_polB_delta_exo"/>
    <property type="match status" value="1"/>
</dbReference>
<sequence>MNNAQSYKRPASPPQKHHTTAAIDQTSLYEAAAAAAEAVASPFAKWRRPALSQEYLSHSTNLLFQELEVDYVIGESHEELVPDSRGPAAIIRIFGVTKEGHSVCCNVHGFEPYFYVSCPPGMEPDGISRFHKILEGKMREANKNAHVPKFVRRVEMVLDKSIINRQELGPQPFLKIVVALPTMVAGCCGMLDKGIQVEGLDMKSFVTYEGSICFAMRFMFDCNIVGGNWIEVLAGRYKKTLKNISYCQLEFDCHFSDLVTHVPEGEFTKMAPFRILSFDIECPVRGTQFPQATHDPVIQVANILTLQGEAQPLIRNVMTLKSCSPIVGVDVMSFDTEKEVLLAWRDLIREVDPDIITGFNICRFDLPYLIERAEVLGIADFPVLGRVRNSRARLGNATFLSRRFGTMECREITVEGRVQIDLFQAIHRDYLLKSYKLNDIAAHFLGDKKEDVHFSRISHLQNGSAETRRQLAVYCLKDASLPQQLLDHLMYVSKHAEMARVTGVPISYLLSKGQSTKDTPQLLSKAKKLNQVIPTAELPRQGTSGRANA</sequence>
<evidence type="ECO:0000256" key="5">
    <source>
        <dbReference type="ARBA" id="ARBA00022705"/>
    </source>
</evidence>
<dbReference type="Gramene" id="KZN08667">
    <property type="protein sequence ID" value="KZN08667"/>
    <property type="gene ID" value="DCAR_001197"/>
</dbReference>
<dbReference type="Gene3D" id="3.30.420.10">
    <property type="entry name" value="Ribonuclease H-like superfamily/Ribonuclease H"/>
    <property type="match status" value="1"/>
</dbReference>
<organism evidence="11">
    <name type="scientific">Daucus carota subsp. sativus</name>
    <name type="common">Carrot</name>
    <dbReference type="NCBI Taxonomy" id="79200"/>
    <lineage>
        <taxon>Eukaryota</taxon>
        <taxon>Viridiplantae</taxon>
        <taxon>Streptophyta</taxon>
        <taxon>Embryophyta</taxon>
        <taxon>Tracheophyta</taxon>
        <taxon>Spermatophyta</taxon>
        <taxon>Magnoliopsida</taxon>
        <taxon>eudicotyledons</taxon>
        <taxon>Gunneridae</taxon>
        <taxon>Pentapetalae</taxon>
        <taxon>asterids</taxon>
        <taxon>campanulids</taxon>
        <taxon>Apiales</taxon>
        <taxon>Apiaceae</taxon>
        <taxon>Apioideae</taxon>
        <taxon>Scandiceae</taxon>
        <taxon>Daucinae</taxon>
        <taxon>Daucus</taxon>
        <taxon>Daucus sect. Daucus</taxon>
    </lineage>
</organism>
<keyword evidence="6" id="KW-0239">DNA-directed DNA polymerase</keyword>
<evidence type="ECO:0000256" key="8">
    <source>
        <dbReference type="ARBA" id="ARBA00024411"/>
    </source>
</evidence>
<evidence type="ECO:0000256" key="4">
    <source>
        <dbReference type="ARBA" id="ARBA00022695"/>
    </source>
</evidence>
<dbReference type="GO" id="GO:0006297">
    <property type="term" value="P:nucleotide-excision repair, DNA gap filling"/>
    <property type="evidence" value="ECO:0007669"/>
    <property type="project" value="TreeGrafter"/>
</dbReference>
<evidence type="ECO:0000259" key="10">
    <source>
        <dbReference type="Pfam" id="PF03104"/>
    </source>
</evidence>